<protein>
    <recommendedName>
        <fullName evidence="6">Metalloendopeptidase</fullName>
        <ecNumber evidence="6">3.4.24.-</ecNumber>
    </recommendedName>
</protein>
<dbReference type="SMART" id="SM00235">
    <property type="entry name" value="ZnMc"/>
    <property type="match status" value="1"/>
</dbReference>
<dbReference type="STRING" id="53326.A0A016TIY1"/>
<dbReference type="EMBL" id="JARK01001435">
    <property type="protein sequence ID" value="EYC02640.1"/>
    <property type="molecule type" value="Genomic_DNA"/>
</dbReference>
<dbReference type="GO" id="GO:0006508">
    <property type="term" value="P:proteolysis"/>
    <property type="evidence" value="ECO:0007669"/>
    <property type="project" value="UniProtKB-KW"/>
</dbReference>
<evidence type="ECO:0000256" key="7">
    <source>
        <dbReference type="SAM" id="MobiDB-lite"/>
    </source>
</evidence>
<sequence length="377" mass="42559">MMLTIRTLFCLTVLGFSLVIVNSKAQRRNASNENLWVDGVTYVFDDKADQKLREGFTLAVKAWEKDTCINFTLMSTIEEVKGKDYLLVTYDEKDPKGCLSHVGKLGGYQPIYLGFGCESFLHAAHEVGHALGLYHTQNRHDRDQYIKLEWDRIKEEQLEDQFVPLTEEQNENYGLPYDYGSIMHYGSSIQDARIIPLNEYYKTTMGSPLISFIDLLMINKHYNCTDCYTPLFSQPAYVSAISPSSEPEGNSKAKPGPSLTVPTSAFDNAVEKQTANGETALPVIFIYICDPEKSAKCDNGGFPHPRDCNKCICPGGYGGPLCNQLPNDCEQGVKVEAEDDWEELTAYVQNLKDDGSYATCTYWITVFYDRRYRETAV</sequence>
<organism evidence="9 10">
    <name type="scientific">Ancylostoma ceylanicum</name>
    <dbReference type="NCBI Taxonomy" id="53326"/>
    <lineage>
        <taxon>Eukaryota</taxon>
        <taxon>Metazoa</taxon>
        <taxon>Ecdysozoa</taxon>
        <taxon>Nematoda</taxon>
        <taxon>Chromadorea</taxon>
        <taxon>Rhabditida</taxon>
        <taxon>Rhabditina</taxon>
        <taxon>Rhabditomorpha</taxon>
        <taxon>Strongyloidea</taxon>
        <taxon>Ancylostomatidae</taxon>
        <taxon>Ancylostomatinae</taxon>
        <taxon>Ancylostoma</taxon>
    </lineage>
</organism>
<keyword evidence="2 5" id="KW-0862">Zinc</keyword>
<comment type="caution">
    <text evidence="5">Lacks conserved residue(s) required for the propagation of feature annotation.</text>
</comment>
<gene>
    <name evidence="9" type="primary">Acey_s0099.g3221</name>
    <name evidence="9" type="ORF">Y032_0099g3221</name>
</gene>
<proteinExistence type="predicted"/>
<comment type="cofactor">
    <cofactor evidence="5 6">
        <name>Zn(2+)</name>
        <dbReference type="ChEBI" id="CHEBI:29105"/>
    </cofactor>
    <text evidence="5 6">Binds 1 zinc ion per subunit.</text>
</comment>
<dbReference type="CDD" id="cd04280">
    <property type="entry name" value="ZnMc_astacin_like"/>
    <property type="match status" value="1"/>
</dbReference>
<evidence type="ECO:0000313" key="9">
    <source>
        <dbReference type="EMBL" id="EYC02640.1"/>
    </source>
</evidence>
<dbReference type="InterPro" id="IPR000742">
    <property type="entry name" value="EGF"/>
</dbReference>
<dbReference type="PROSITE" id="PS00022">
    <property type="entry name" value="EGF_1"/>
    <property type="match status" value="1"/>
</dbReference>
<dbReference type="AlphaFoldDB" id="A0A016TIY1"/>
<keyword evidence="5 6" id="KW-0645">Protease</keyword>
<feature type="active site" evidence="5">
    <location>
        <position position="126"/>
    </location>
</feature>
<feature type="binding site" evidence="5">
    <location>
        <position position="135"/>
    </location>
    <ligand>
        <name>Zn(2+)</name>
        <dbReference type="ChEBI" id="CHEBI:29105"/>
        <note>catalytic</note>
    </ligand>
</feature>
<comment type="caution">
    <text evidence="9">The sequence shown here is derived from an EMBL/GenBank/DDBJ whole genome shotgun (WGS) entry which is preliminary data.</text>
</comment>
<reference evidence="10" key="1">
    <citation type="journal article" date="2015" name="Nat. Genet.">
        <title>The genome and transcriptome of the zoonotic hookworm Ancylostoma ceylanicum identify infection-specific gene families.</title>
        <authorList>
            <person name="Schwarz E.M."/>
            <person name="Hu Y."/>
            <person name="Antoshechkin I."/>
            <person name="Miller M.M."/>
            <person name="Sternberg P.W."/>
            <person name="Aroian R.V."/>
        </authorList>
    </citation>
    <scope>NUCLEOTIDE SEQUENCE</scope>
    <source>
        <strain evidence="10">HY135</strain>
    </source>
</reference>
<dbReference type="Proteomes" id="UP000024635">
    <property type="component" value="Unassembled WGS sequence"/>
</dbReference>
<dbReference type="PANTHER" id="PTHR10127:SF802">
    <property type="entry name" value="ZINC METALLOPROTEINASE NAS-10"/>
    <property type="match status" value="1"/>
</dbReference>
<keyword evidence="10" id="KW-1185">Reference proteome</keyword>
<evidence type="ECO:0000256" key="6">
    <source>
        <dbReference type="RuleBase" id="RU361183"/>
    </source>
</evidence>
<feature type="region of interest" description="Disordered" evidence="7">
    <location>
        <begin position="240"/>
        <end position="260"/>
    </location>
</feature>
<dbReference type="InterPro" id="IPR006026">
    <property type="entry name" value="Peptidase_Metallo"/>
</dbReference>
<evidence type="ECO:0000313" key="10">
    <source>
        <dbReference type="Proteomes" id="UP000024635"/>
    </source>
</evidence>
<feature type="domain" description="Peptidase M12A" evidence="8">
    <location>
        <begin position="24"/>
        <end position="225"/>
    </location>
</feature>
<dbReference type="SUPFAM" id="SSF55486">
    <property type="entry name" value="Metalloproteases ('zincins'), catalytic domain"/>
    <property type="match status" value="1"/>
</dbReference>
<dbReference type="EC" id="3.4.24.-" evidence="6"/>
<dbReference type="InterPro" id="IPR034035">
    <property type="entry name" value="Astacin-like_dom"/>
</dbReference>
<dbReference type="PROSITE" id="PS51864">
    <property type="entry name" value="ASTACIN"/>
    <property type="match status" value="1"/>
</dbReference>
<keyword evidence="6" id="KW-0732">Signal</keyword>
<dbReference type="GO" id="GO:0004222">
    <property type="term" value="F:metalloendopeptidase activity"/>
    <property type="evidence" value="ECO:0007669"/>
    <property type="project" value="UniProtKB-UniRule"/>
</dbReference>
<evidence type="ECO:0000259" key="8">
    <source>
        <dbReference type="PROSITE" id="PS51864"/>
    </source>
</evidence>
<dbReference type="GO" id="GO:0008270">
    <property type="term" value="F:zinc ion binding"/>
    <property type="evidence" value="ECO:0007669"/>
    <property type="project" value="UniProtKB-UniRule"/>
</dbReference>
<evidence type="ECO:0000256" key="4">
    <source>
        <dbReference type="ARBA" id="ARBA00023157"/>
    </source>
</evidence>
<evidence type="ECO:0000256" key="5">
    <source>
        <dbReference type="PROSITE-ProRule" id="PRU01211"/>
    </source>
</evidence>
<accession>A0A016TIY1</accession>
<keyword evidence="3 5" id="KW-0482">Metalloprotease</keyword>
<evidence type="ECO:0000256" key="3">
    <source>
        <dbReference type="ARBA" id="ARBA00023049"/>
    </source>
</evidence>
<feature type="signal peptide" evidence="6">
    <location>
        <begin position="1"/>
        <end position="25"/>
    </location>
</feature>
<evidence type="ECO:0000256" key="2">
    <source>
        <dbReference type="ARBA" id="ARBA00022833"/>
    </source>
</evidence>
<feature type="binding site" evidence="5">
    <location>
        <position position="125"/>
    </location>
    <ligand>
        <name>Zn(2+)</name>
        <dbReference type="ChEBI" id="CHEBI:29105"/>
        <note>catalytic</note>
    </ligand>
</feature>
<dbReference type="PANTHER" id="PTHR10127">
    <property type="entry name" value="DISCOIDIN, CUB, EGF, LAMININ , AND ZINC METALLOPROTEASE DOMAIN CONTAINING"/>
    <property type="match status" value="1"/>
</dbReference>
<feature type="binding site" evidence="5">
    <location>
        <position position="129"/>
    </location>
    <ligand>
        <name>Zn(2+)</name>
        <dbReference type="ChEBI" id="CHEBI:29105"/>
        <note>catalytic</note>
    </ligand>
</feature>
<dbReference type="InterPro" id="IPR024079">
    <property type="entry name" value="MetalloPept_cat_dom_sf"/>
</dbReference>
<name>A0A016TIY1_9BILA</name>
<keyword evidence="1 5" id="KW-0479">Metal-binding</keyword>
<dbReference type="InterPro" id="IPR001506">
    <property type="entry name" value="Peptidase_M12A"/>
</dbReference>
<dbReference type="PROSITE" id="PS01186">
    <property type="entry name" value="EGF_2"/>
    <property type="match status" value="1"/>
</dbReference>
<keyword evidence="4" id="KW-1015">Disulfide bond</keyword>
<feature type="chain" id="PRO_5005100913" description="Metalloendopeptidase" evidence="6">
    <location>
        <begin position="26"/>
        <end position="377"/>
    </location>
</feature>
<evidence type="ECO:0000256" key="1">
    <source>
        <dbReference type="ARBA" id="ARBA00022723"/>
    </source>
</evidence>
<dbReference type="Gene3D" id="3.40.390.10">
    <property type="entry name" value="Collagenase (Catalytic Domain)"/>
    <property type="match status" value="1"/>
</dbReference>
<dbReference type="OrthoDB" id="5852342at2759"/>
<dbReference type="Pfam" id="PF01400">
    <property type="entry name" value="Astacin"/>
    <property type="match status" value="1"/>
</dbReference>
<dbReference type="PRINTS" id="PR00480">
    <property type="entry name" value="ASTACIN"/>
</dbReference>
<keyword evidence="5 6" id="KW-0378">Hydrolase</keyword>